<feature type="compositionally biased region" description="Polar residues" evidence="1">
    <location>
        <begin position="313"/>
        <end position="323"/>
    </location>
</feature>
<evidence type="ECO:0000313" key="3">
    <source>
        <dbReference type="Proteomes" id="UP000789508"/>
    </source>
</evidence>
<keyword evidence="3" id="KW-1185">Reference proteome</keyword>
<evidence type="ECO:0000313" key="2">
    <source>
        <dbReference type="EMBL" id="CAG8630525.1"/>
    </source>
</evidence>
<feature type="region of interest" description="Disordered" evidence="1">
    <location>
        <begin position="304"/>
        <end position="337"/>
    </location>
</feature>
<accession>A0A9N9DCV6</accession>
<sequence length="537" mass="60059">SSLFSFPHVKMDEPTNLFVATSPKSASVPRTMRITNYKNYTSPLTEENLKLHAMLTPPREAKSHHVLSYVDLQRQLVALEAQLKREAEAAQAKFNSALPENTPPVIPEKKSQRIKSIGKKLVRKISFNLEKKNHEDAENNKIYANHDTTERINQFNSRSLPSSPRSANFQQNHPSIKDSISIRLEKSTPASPDQPNSRASSNIPIKRIFIRKAGSADITNPMSSVHNNSPYAPLSPSHLSIESTSIISPSRPTSPPAPLQQQQQQRPAIVSAENRDSGISLVAPMGNHSRDNSSSLLRRVGNFSTFKEREGSNKSSTHSQQTIKKNKSRINDSSSRNHEIELLAFRYPSVEKSNDLNTPMTNNDSDEAGIHYTALGNVGSRSESGFGIDSDIAVAASNPIPIHIPTIRLQDDIDESPGSFDNYKNISNGNKNENLHSTENKFKEKENEWSASFDYDIIQSHLAEYDENGLPKKKKTHPFRLSTEKFSVFQSNSENRRTASYPASMKNYKTSNNSERHNNHTNIDQFDILPTPAVIVE</sequence>
<dbReference type="Proteomes" id="UP000789508">
    <property type="component" value="Unassembled WGS sequence"/>
</dbReference>
<feature type="region of interest" description="Disordered" evidence="1">
    <location>
        <begin position="186"/>
        <end position="205"/>
    </location>
</feature>
<comment type="caution">
    <text evidence="2">The sequence shown here is derived from an EMBL/GenBank/DDBJ whole genome shotgun (WGS) entry which is preliminary data.</text>
</comment>
<proteinExistence type="predicted"/>
<dbReference type="AlphaFoldDB" id="A0A9N9DCV6"/>
<name>A0A9N9DCV6_9GLOM</name>
<reference evidence="2" key="1">
    <citation type="submission" date="2021-06" db="EMBL/GenBank/DDBJ databases">
        <authorList>
            <person name="Kallberg Y."/>
            <person name="Tangrot J."/>
            <person name="Rosling A."/>
        </authorList>
    </citation>
    <scope>NUCLEOTIDE SEQUENCE</scope>
    <source>
        <strain evidence="2">FL130A</strain>
    </source>
</reference>
<organism evidence="2 3">
    <name type="scientific">Ambispora leptoticha</name>
    <dbReference type="NCBI Taxonomy" id="144679"/>
    <lineage>
        <taxon>Eukaryota</taxon>
        <taxon>Fungi</taxon>
        <taxon>Fungi incertae sedis</taxon>
        <taxon>Mucoromycota</taxon>
        <taxon>Glomeromycotina</taxon>
        <taxon>Glomeromycetes</taxon>
        <taxon>Archaeosporales</taxon>
        <taxon>Ambisporaceae</taxon>
        <taxon>Ambispora</taxon>
    </lineage>
</organism>
<dbReference type="EMBL" id="CAJVPS010006992">
    <property type="protein sequence ID" value="CAG8630525.1"/>
    <property type="molecule type" value="Genomic_DNA"/>
</dbReference>
<feature type="compositionally biased region" description="Polar residues" evidence="1">
    <location>
        <begin position="188"/>
        <end position="203"/>
    </location>
</feature>
<protein>
    <submittedName>
        <fullName evidence="2">14002_t:CDS:1</fullName>
    </submittedName>
</protein>
<evidence type="ECO:0000256" key="1">
    <source>
        <dbReference type="SAM" id="MobiDB-lite"/>
    </source>
</evidence>
<gene>
    <name evidence="2" type="ORF">ALEPTO_LOCUS9334</name>
</gene>
<dbReference type="OrthoDB" id="2352441at2759"/>
<feature type="region of interest" description="Disordered" evidence="1">
    <location>
        <begin position="245"/>
        <end position="271"/>
    </location>
</feature>
<feature type="non-terminal residue" evidence="2">
    <location>
        <position position="537"/>
    </location>
</feature>